<feature type="region of interest" description="Disordered" evidence="1">
    <location>
        <begin position="37"/>
        <end position="59"/>
    </location>
</feature>
<gene>
    <name evidence="2" type="ORF">SAMN05660324_2458</name>
</gene>
<sequence length="291" mass="30049">MTGNWGRWGVDDEAGALNLVTPEVTRRALGLVRSGRTLSLTQPLGPATPGPPHRNPPSRFMDRGAGDYVLGARTPGGFRFAEDTVQFATHSGTHLDALAHAWSGDELYNGHPQAGTRSTRGAARLGADKLVPVLTRGILVDAVAAAGGPLPPSAPVGVGDLERGIREAGVTVEPGDAVLVRTGWIESHGAAGDYFADEPGITEDAARWLAEHDVAVVGADNYAVEQQSATPGFPAHLVLLHQHGVPLLENVVLAELAGALADQGRSTFALLLAPIPLVGSTGSPVAPVAVL</sequence>
<dbReference type="RefSeq" id="WP_091062777.1">
    <property type="nucleotide sequence ID" value="NZ_FNCF01000003.1"/>
</dbReference>
<organism evidence="2 3">
    <name type="scientific">Klenkia brasiliensis</name>
    <dbReference type="NCBI Taxonomy" id="333142"/>
    <lineage>
        <taxon>Bacteria</taxon>
        <taxon>Bacillati</taxon>
        <taxon>Actinomycetota</taxon>
        <taxon>Actinomycetes</taxon>
        <taxon>Geodermatophilales</taxon>
        <taxon>Geodermatophilaceae</taxon>
        <taxon>Klenkia</taxon>
    </lineage>
</organism>
<dbReference type="Gene3D" id="3.50.30.50">
    <property type="entry name" value="Putative cyclase"/>
    <property type="match status" value="1"/>
</dbReference>
<proteinExistence type="predicted"/>
<accession>A0A1G7TFG6</accession>
<dbReference type="PANTHER" id="PTHR34861:SF10">
    <property type="entry name" value="CYCLASE"/>
    <property type="match status" value="1"/>
</dbReference>
<protein>
    <submittedName>
        <fullName evidence="2">Kynurenine formamidase</fullName>
    </submittedName>
</protein>
<feature type="compositionally biased region" description="Pro residues" evidence="1">
    <location>
        <begin position="46"/>
        <end position="55"/>
    </location>
</feature>
<evidence type="ECO:0000256" key="1">
    <source>
        <dbReference type="SAM" id="MobiDB-lite"/>
    </source>
</evidence>
<dbReference type="InterPro" id="IPR037175">
    <property type="entry name" value="KFase_sf"/>
</dbReference>
<evidence type="ECO:0000313" key="2">
    <source>
        <dbReference type="EMBL" id="SDG34058.1"/>
    </source>
</evidence>
<dbReference type="GO" id="GO:0004061">
    <property type="term" value="F:arylformamidase activity"/>
    <property type="evidence" value="ECO:0007669"/>
    <property type="project" value="InterPro"/>
</dbReference>
<dbReference type="InterPro" id="IPR007325">
    <property type="entry name" value="KFase/CYL"/>
</dbReference>
<keyword evidence="3" id="KW-1185">Reference proteome</keyword>
<dbReference type="PANTHER" id="PTHR34861">
    <property type="match status" value="1"/>
</dbReference>
<dbReference type="Proteomes" id="UP000198863">
    <property type="component" value="Unassembled WGS sequence"/>
</dbReference>
<evidence type="ECO:0000313" key="3">
    <source>
        <dbReference type="Proteomes" id="UP000198863"/>
    </source>
</evidence>
<dbReference type="GO" id="GO:0019441">
    <property type="term" value="P:L-tryptophan catabolic process to kynurenine"/>
    <property type="evidence" value="ECO:0007669"/>
    <property type="project" value="InterPro"/>
</dbReference>
<name>A0A1G7TFG6_9ACTN</name>
<dbReference type="AlphaFoldDB" id="A0A1G7TFG6"/>
<dbReference type="OrthoDB" id="7067800at2"/>
<dbReference type="EMBL" id="FNCF01000003">
    <property type="protein sequence ID" value="SDG34058.1"/>
    <property type="molecule type" value="Genomic_DNA"/>
</dbReference>
<dbReference type="Pfam" id="PF04199">
    <property type="entry name" value="Cyclase"/>
    <property type="match status" value="1"/>
</dbReference>
<dbReference type="SUPFAM" id="SSF102198">
    <property type="entry name" value="Putative cyclase"/>
    <property type="match status" value="1"/>
</dbReference>
<reference evidence="3" key="1">
    <citation type="submission" date="2016-10" db="EMBL/GenBank/DDBJ databases">
        <authorList>
            <person name="Varghese N."/>
            <person name="Submissions S."/>
        </authorList>
    </citation>
    <scope>NUCLEOTIDE SEQUENCE [LARGE SCALE GENOMIC DNA]</scope>
    <source>
        <strain evidence="3">DSM 44526</strain>
    </source>
</reference>